<dbReference type="SMART" id="SM00941">
    <property type="entry name" value="PYNP_C"/>
    <property type="match status" value="1"/>
</dbReference>
<dbReference type="HAMAP" id="MF_01628">
    <property type="entry name" value="Thymid_phosp"/>
    <property type="match status" value="1"/>
</dbReference>
<dbReference type="Gene3D" id="1.20.970.10">
    <property type="entry name" value="Transferase, Pyrimidine Nucleoside Phosphorylase, Chain C"/>
    <property type="match status" value="1"/>
</dbReference>
<dbReference type="Pfam" id="PF02885">
    <property type="entry name" value="Glycos_trans_3N"/>
    <property type="match status" value="1"/>
</dbReference>
<dbReference type="GO" id="GO:0004645">
    <property type="term" value="F:1,4-alpha-oligoglucan phosphorylase activity"/>
    <property type="evidence" value="ECO:0007669"/>
    <property type="project" value="InterPro"/>
</dbReference>
<dbReference type="Gene3D" id="3.90.1170.30">
    <property type="entry name" value="Pyrimidine nucleoside phosphorylase-like, C-terminal domain"/>
    <property type="match status" value="1"/>
</dbReference>
<comment type="subunit">
    <text evidence="2 7">Homodimer.</text>
</comment>
<keyword evidence="4 7" id="KW-0328">Glycosyltransferase</keyword>
<reference evidence="9" key="1">
    <citation type="submission" date="2021-01" db="EMBL/GenBank/DDBJ databases">
        <title>Rhizobium sp. strain KVB221 16S ribosomal RNA gene Genome sequencing and assembly.</title>
        <authorList>
            <person name="Kang M."/>
        </authorList>
    </citation>
    <scope>NUCLEOTIDE SEQUENCE</scope>
    <source>
        <strain evidence="9">KVB221</strain>
    </source>
</reference>
<protein>
    <recommendedName>
        <fullName evidence="3 7">Thymidine phosphorylase</fullName>
        <ecNumber evidence="3 7">2.4.2.4</ecNumber>
    </recommendedName>
    <alternativeName>
        <fullName evidence="7">TdRPase</fullName>
    </alternativeName>
</protein>
<dbReference type="InterPro" id="IPR018090">
    <property type="entry name" value="Pyrmidine_PPas_bac/euk"/>
</dbReference>
<dbReference type="EC" id="2.4.2.4" evidence="3 7"/>
<dbReference type="Pfam" id="PF00591">
    <property type="entry name" value="Glycos_transf_3"/>
    <property type="match status" value="1"/>
</dbReference>
<comment type="pathway">
    <text evidence="7">Pyrimidine metabolism; dTMP biosynthesis via salvage pathway; dTMP from thymine: step 1/2.</text>
</comment>
<dbReference type="GO" id="GO:0006206">
    <property type="term" value="P:pyrimidine nucleobase metabolic process"/>
    <property type="evidence" value="ECO:0007669"/>
    <property type="project" value="InterPro"/>
</dbReference>
<dbReference type="Gene3D" id="3.40.1030.10">
    <property type="entry name" value="Nucleoside phosphorylase/phosphoribosyltransferase catalytic domain"/>
    <property type="match status" value="1"/>
</dbReference>
<dbReference type="InterPro" id="IPR000053">
    <property type="entry name" value="Thymidine/pyrmidine_PPase"/>
</dbReference>
<comment type="catalytic activity">
    <reaction evidence="6 7">
        <text>thymidine + phosphate = 2-deoxy-alpha-D-ribose 1-phosphate + thymine</text>
        <dbReference type="Rhea" id="RHEA:16037"/>
        <dbReference type="ChEBI" id="CHEBI:17748"/>
        <dbReference type="ChEBI" id="CHEBI:17821"/>
        <dbReference type="ChEBI" id="CHEBI:43474"/>
        <dbReference type="ChEBI" id="CHEBI:57259"/>
        <dbReference type="EC" id="2.4.2.4"/>
    </reaction>
</comment>
<comment type="similarity">
    <text evidence="1 7">Belongs to the thymidine/pyrimidine-nucleoside phosphorylase family.</text>
</comment>
<dbReference type="InterPro" id="IPR035902">
    <property type="entry name" value="Nuc_phospho_transferase"/>
</dbReference>
<dbReference type="Proteomes" id="UP000633219">
    <property type="component" value="Unassembled WGS sequence"/>
</dbReference>
<dbReference type="NCBIfam" id="TIGR02643">
    <property type="entry name" value="T_phosphoryl"/>
    <property type="match status" value="1"/>
</dbReference>
<dbReference type="InterPro" id="IPR013465">
    <property type="entry name" value="Thymidine_Pase"/>
</dbReference>
<organism evidence="9 10">
    <name type="scientific">Rhizobium setariae</name>
    <dbReference type="NCBI Taxonomy" id="2801340"/>
    <lineage>
        <taxon>Bacteria</taxon>
        <taxon>Pseudomonadati</taxon>
        <taxon>Pseudomonadota</taxon>
        <taxon>Alphaproteobacteria</taxon>
        <taxon>Hyphomicrobiales</taxon>
        <taxon>Rhizobiaceae</taxon>
        <taxon>Rhizobium/Agrobacterium group</taxon>
        <taxon>Rhizobium</taxon>
    </lineage>
</organism>
<accession>A0A936YWX7</accession>
<comment type="function">
    <text evidence="7">The enzymes which catalyze the reversible phosphorolysis of pyrimidine nucleosides are involved in the degradation of these compounds and in their utilization as carbon and energy sources, or in the rescue of pyrimidine bases for nucleotide synthesis.</text>
</comment>
<dbReference type="InterPro" id="IPR036320">
    <property type="entry name" value="Glycosyl_Trfase_fam3_N_dom_sf"/>
</dbReference>
<evidence type="ECO:0000256" key="3">
    <source>
        <dbReference type="ARBA" id="ARBA00011892"/>
    </source>
</evidence>
<dbReference type="NCBIfam" id="NF004490">
    <property type="entry name" value="PRK05820.1"/>
    <property type="match status" value="1"/>
</dbReference>
<dbReference type="PIRSF" id="PIRSF000478">
    <property type="entry name" value="TP_PyNP"/>
    <property type="match status" value="1"/>
</dbReference>
<dbReference type="GO" id="GO:0046104">
    <property type="term" value="P:thymidine metabolic process"/>
    <property type="evidence" value="ECO:0007669"/>
    <property type="project" value="UniProtKB-UniRule"/>
</dbReference>
<dbReference type="PANTHER" id="PTHR10515">
    <property type="entry name" value="THYMIDINE PHOSPHORYLASE"/>
    <property type="match status" value="1"/>
</dbReference>
<proteinExistence type="inferred from homology"/>
<gene>
    <name evidence="7 9" type="primary">deoA</name>
    <name evidence="9" type="ORF">JJB09_24570</name>
</gene>
<dbReference type="InterPro" id="IPR017459">
    <property type="entry name" value="Glycosyl_Trfase_fam3_N_dom"/>
</dbReference>
<keyword evidence="5 7" id="KW-0808">Transferase</keyword>
<keyword evidence="10" id="KW-1185">Reference proteome</keyword>
<evidence type="ECO:0000256" key="2">
    <source>
        <dbReference type="ARBA" id="ARBA00011738"/>
    </source>
</evidence>
<dbReference type="EMBL" id="JAEQNC010000020">
    <property type="protein sequence ID" value="MBL0375195.1"/>
    <property type="molecule type" value="Genomic_DNA"/>
</dbReference>
<dbReference type="InterPro" id="IPR036566">
    <property type="entry name" value="PYNP-like_C_sf"/>
</dbReference>
<evidence type="ECO:0000256" key="1">
    <source>
        <dbReference type="ARBA" id="ARBA00006915"/>
    </source>
</evidence>
<evidence type="ECO:0000256" key="6">
    <source>
        <dbReference type="ARBA" id="ARBA00048550"/>
    </source>
</evidence>
<dbReference type="InterPro" id="IPR013102">
    <property type="entry name" value="PYNP_C"/>
</dbReference>
<feature type="domain" description="Pyrimidine nucleoside phosphorylase C-terminal" evidence="8">
    <location>
        <begin position="347"/>
        <end position="421"/>
    </location>
</feature>
<dbReference type="RefSeq" id="WP_201663744.1">
    <property type="nucleotide sequence ID" value="NZ_JAEQNC010000020.1"/>
</dbReference>
<dbReference type="GO" id="GO:0005829">
    <property type="term" value="C:cytosol"/>
    <property type="evidence" value="ECO:0007669"/>
    <property type="project" value="TreeGrafter"/>
</dbReference>
<dbReference type="SUPFAM" id="SSF52418">
    <property type="entry name" value="Nucleoside phosphorylase/phosphoribosyltransferase catalytic domain"/>
    <property type="match status" value="1"/>
</dbReference>
<evidence type="ECO:0000256" key="4">
    <source>
        <dbReference type="ARBA" id="ARBA00022676"/>
    </source>
</evidence>
<evidence type="ECO:0000259" key="8">
    <source>
        <dbReference type="SMART" id="SM00941"/>
    </source>
</evidence>
<dbReference type="PANTHER" id="PTHR10515:SF0">
    <property type="entry name" value="THYMIDINE PHOSPHORYLASE"/>
    <property type="match status" value="1"/>
</dbReference>
<dbReference type="SUPFAM" id="SSF47648">
    <property type="entry name" value="Nucleoside phosphorylase/phosphoribosyltransferase N-terminal domain"/>
    <property type="match status" value="1"/>
</dbReference>
<dbReference type="FunFam" id="3.40.1030.10:FF:000003">
    <property type="entry name" value="Pyrimidine-nucleoside phosphorylase"/>
    <property type="match status" value="1"/>
</dbReference>
<dbReference type="InterPro" id="IPR017872">
    <property type="entry name" value="Pyrmidine_PPase_CS"/>
</dbReference>
<dbReference type="AlphaFoldDB" id="A0A936YWX7"/>
<dbReference type="NCBIfam" id="TIGR02644">
    <property type="entry name" value="Y_phosphoryl"/>
    <property type="match status" value="1"/>
</dbReference>
<sequence length="436" mass="45471">MIPQEVIRMKRNGESLPPAEIYAFIKALAENRISEGQVAAFAMAVWFNGMSAEETVALTLAMRDSGDVMRWDGLGKPVGDKHSTGGIGDNVSLMLAPIVAACGVAVPMISGRGLGHTGGTLDKLESIPGYDIFPTAKRFRAIVEQVGYAIVGQTGEIAPADKRLYAIRDVTATVDSVPLITGSILSKKLAAGLQSLTMDVKTGNGAFMESLQDAEILARSIVDVANGAGVKTSALITDMNQPLADCAGNAVEVAHAMQFLSGNKGGTRIHEIVIAFASHMLVNAGVEGSLEAADAAAERALGSGRALELFGQMVAAMGGPKDFVENWKRHLPVAPVIAPIAATAPGYVSAYKTRNVGLAVIGLGGGRLKPDDAIDHRTGFTEILPIGQRVEKGQPLAFVHAANEADAARATGAFLDCVTISEMPVEPAPVILKLIS</sequence>
<evidence type="ECO:0000313" key="9">
    <source>
        <dbReference type="EMBL" id="MBL0375195.1"/>
    </source>
</evidence>
<evidence type="ECO:0000256" key="7">
    <source>
        <dbReference type="HAMAP-Rule" id="MF_01628"/>
    </source>
</evidence>
<name>A0A936YWX7_9HYPH</name>
<evidence type="ECO:0000313" key="10">
    <source>
        <dbReference type="Proteomes" id="UP000633219"/>
    </source>
</evidence>
<dbReference type="Pfam" id="PF07831">
    <property type="entry name" value="PYNP_C"/>
    <property type="match status" value="1"/>
</dbReference>
<evidence type="ECO:0000256" key="5">
    <source>
        <dbReference type="ARBA" id="ARBA00022679"/>
    </source>
</evidence>
<dbReference type="GO" id="GO:0009032">
    <property type="term" value="F:thymidine phosphorylase activity"/>
    <property type="evidence" value="ECO:0007669"/>
    <property type="project" value="UniProtKB-UniRule"/>
</dbReference>
<dbReference type="SUPFAM" id="SSF54680">
    <property type="entry name" value="Pyrimidine nucleoside phosphorylase C-terminal domain"/>
    <property type="match status" value="1"/>
</dbReference>
<comment type="caution">
    <text evidence="9">The sequence shown here is derived from an EMBL/GenBank/DDBJ whole genome shotgun (WGS) entry which is preliminary data.</text>
</comment>
<dbReference type="PROSITE" id="PS00647">
    <property type="entry name" value="THYMID_PHOSPHORYLASE"/>
    <property type="match status" value="1"/>
</dbReference>
<dbReference type="InterPro" id="IPR000312">
    <property type="entry name" value="Glycosyl_Trfase_fam3"/>
</dbReference>